<evidence type="ECO:0000313" key="3">
    <source>
        <dbReference type="EMBL" id="VEU58329.1"/>
    </source>
</evidence>
<feature type="coiled-coil region" evidence="1">
    <location>
        <begin position="2083"/>
        <end position="2110"/>
    </location>
</feature>
<dbReference type="OrthoDB" id="401227at2"/>
<feature type="coiled-coil region" evidence="1">
    <location>
        <begin position="985"/>
        <end position="1051"/>
    </location>
</feature>
<feature type="coiled-coil region" evidence="1">
    <location>
        <begin position="449"/>
        <end position="479"/>
    </location>
</feature>
<dbReference type="RefSeq" id="WP_129620016.1">
    <property type="nucleotide sequence ID" value="NZ_LR214950.1"/>
</dbReference>
<evidence type="ECO:0000256" key="1">
    <source>
        <dbReference type="SAM" id="Coils"/>
    </source>
</evidence>
<protein>
    <recommendedName>
        <fullName evidence="5">ECM-binding protein homolog</fullName>
    </recommendedName>
</protein>
<feature type="coiled-coil region" evidence="1">
    <location>
        <begin position="1439"/>
        <end position="1469"/>
    </location>
</feature>
<feature type="coiled-coil region" evidence="1">
    <location>
        <begin position="2292"/>
        <end position="2344"/>
    </location>
</feature>
<feature type="coiled-coil region" evidence="1">
    <location>
        <begin position="316"/>
        <end position="350"/>
    </location>
</feature>
<feature type="coiled-coil region" evidence="1">
    <location>
        <begin position="1624"/>
        <end position="1672"/>
    </location>
</feature>
<feature type="coiled-coil region" evidence="1">
    <location>
        <begin position="1705"/>
        <end position="1746"/>
    </location>
</feature>
<sequence length="3053" mass="344751">MNKKKTLSNTAIAVGAAGAIAAAGLAGVVFALKEEPKNNREVYANKEFGQIKQFENKIVDYLNSHIDPKTKQSTLSKETQDELYGILLEIQHNKQNPDYNSLSAQQLANKLDRDFDYALLNDAIRKDSQEGVEKTLEDITNQIKDPELKAQFLDNNRDVINSLKNGDINETEKLELAKKLKEQTQGIFDRQNEIIVPAQNILWKIKDELAANPENYKPEDKAKVQGLINALEAALDLNSISAENVSQLTDDLEDALSNLSEIKKETELEYQRYLNKSAIARQNVLDSNLSNAEKEKLLAKVDKYDEAAASKDVTYANNKLDDLKELEKLVDSIQEELNDQNKDKATLKDEVKAIIDAAPTLDHANLNNTLISSLAKITDALNDPNISKDKLIELKKDAKAKIDFAQSQQKSIDKTNSLIDQAKANNLISTPQETELKDEMTSINGEDLLALSEDENEKIDDVIEKLTRAQKINSDLEKLQALVNTKLPSEFSDKELLNEILAEVEALKAQSLEQWDVLDGEEDRTWEAEDKVAELFDKLRDANKNELKNLIAAGQEAQNNPDVLPAIKEALKALEIVSTPLTNDYSSATSNQIEPRIEEYKKLLDDARLSKKVAQINKETNEFKDAIPSMADGNDRNTQANLYKDKIDVLLNKINAVHSNPNLTNEEKEAQIDELYDQIKALEAPKADLQKLMDEQDKLLDIIASLDANPEIKRQLLSEINDADRLLKAQNDVFKNPYQNDIEREVEKVKELEDLIKDKRNKLISDQYYQKALKAINDGFAPYRNGVIPSELEKKFKAELEKQKAILDNPNTNQAAYDAAVDAIKKLQDNIKAAADLEKERLALQDEIRKTEDMGLGANKPADQIEQAQAKLDEINDFINNLTDPAVGTGKYGELKAAAIKEKQDLQIAQEKAKFKNALDDLKAYITPSVETDPEAYKELEKVITDNITNQQNLAEGIVNPSTNIKTIQDTTKKVQNNIPLAAKLKEAQAKYKELIDTYPEVADQLKAVIEANTINLDDPSSEIDAKIQRIAEELNKIEAKKRVADALKEIEKVYSNEEADKAIFVTSKPRLEEKIAAFKERFANPDLTAAQLVALQRDIQRANDLGTTEKQNLEKALDDKYKEAKALYDQLTLEATSKRGINADNLDKLNAAWAKIAAQKEGDNFINAATPSQIEELMKEMKLEYLKDVFEDKKAKIEAIKDTFAQTTSTQEGDQSPTEKLAQNIQGAMDNWLEKVNSEEPKLTEAQLNEYISKMDSLKTYADESKSLLDAYGETQNKDEIINAINDNLIDPDNDDKAQIQAKAENLNTARYNAVEEEKLRKQVNDKLEALKAEIPNDSYGTSQLADLTQLLNEKQTELASVKGKDAIKEIEDVYKKINQNIDEIKVLAGNVDQLAQNINDSLSEPRDSKIEALQNRFNEDLQKRANSKYLKPDSLGISELNEEVKNYQALLNAVKEFDQEYKGVKDKLEALTYSDGFGNVDNLTFKINEEAIEESFSSLTKDSVKAKMLASLEVFKNFADSIDYANKEVNILDVKKELAIILVSLDNFKNLVTTQEKSINNDYKNIKDNDTAKKAKFSALNVAPDSLKDFGYDFDTKNIGESILNSEVAAKETSDNLDSSDAEAIKEQHIQAQEQNETIKSKIAADKAKLEEITDTLDELVIQITRYSNQISLRVKELEIAKERVTEFQAQRSYDSSLDESSVTSAQANVSEIEALIVDLKEKLDAAQTQLEETKNEAKKAFYQIQYDLFKYKENLDLQNKLAEALFVVASQETSNDARFNLKNTALTWKNQVLNTKVSDLEAQIEEKNALFTNRALKIQNILANITTLNTKLSKDEPKYAVANSKISQAYLNIINYISESYTTTDLDNYSDYISAVNKVVDPYKVIADKVNDLEAKVAEIETDNYAKENAHMKSLIGQIKEEISFIKGDLNVNSKAIVSMYQNNVDQNIINEWNRLLQFQIDKLDFYKTYVTSQKTLDSYKVENRDSALANSENVYLEANESAPLQKILNDIFKEIYYTNSYYSSEEFNKNFKERYLTGDSDTSLKVALNNSINLKKVVTKAQAIYDARKVNEQGANDDTALMNDLYEQLNQEISKAKEQLTKSNHDEISKSLEIDKIDDGSTGLIAKLKDQKRRELKAQLDVAKDIKSYVDSNYGFNHGPKMDDFDAKAIDELQTLYNQGQIEEIEFIRKSNELIKQSKDKIKAQLLALFEYERNSLRSLLVRSKQYSQIFKGVDSAIQSKSIDKAELAKLYGLSSSDIDSLIASIQAIESFDPSSWNIDSDYTDSTANYSEEQYQNYSNTITELKEKRKDLNSKYTLVKQSTTLKLKSFKTEFDEAKKELTTPTPGDDGTTPSNLRTIIDDMHFDTSSSQYLNSFLNTTSFDSATNASRGVNPLDEPVNDADKDALVASKDKFLDYSKAILDQNTKWNKLIFGDSNSDNKALKNIYIDYINRRSQIDEYLNLWLDASALNQKDAIFAEFKKQFNVQSAQAEKIKNDTNTSLVKKELDAADLNSPSMVLLKVKRALSSAKGFRDWLNSPVNKQDLFEYLYNKPSQDSYHYNYNDLELVSGKYVDDWTDAVNKIQDASYTTVRVGGVDKKALLVDGQSFLSLFTKFSIVKQNSKIFNSNNVKVYLYIDEDGQPLLTDIVQANPSYKNVRYNILVKFTMPSNNNSTTSVFNDTGEVIVYWTGAESRFKTYSEIKINNNWFTNTRGFYKGDWSGEMGKDWKSTAVENLPGGILFDYAKGGVTPQTAPSVIVSGYNDLQSLYNEQTYLPMYSESKLTELKAKTIQINDPFVDLDPNLSAAKTRVLKYPSNEQGAKWTEEVKKWKRTLDIQKERININISVKNNGNFRYKGKNYAKSSDLTFWRLLPSDNYGAISYVPHLIAIPVYDVDSKKMGIILWLFQIVPSSNAKYFIAGIPWGNRMVAYVSNSYTYSDTDAQQNYTKSLQMAKDVLSKYVNKDIAYKIENTTGGPSGPRSKTDAFWNVDESGTYITSKNSNGASNDVNDSFGMTFGSTNFVNTFNTDYMAKIYKSDLELQNDEERETNE</sequence>
<accession>A0A449A277</accession>
<feature type="coiled-coil region" evidence="1">
    <location>
        <begin position="388"/>
        <end position="425"/>
    </location>
</feature>
<dbReference type="Proteomes" id="UP000290568">
    <property type="component" value="Chromosome"/>
</dbReference>
<feature type="coiled-coil region" evidence="1">
    <location>
        <begin position="1315"/>
        <end position="1389"/>
    </location>
</feature>
<evidence type="ECO:0008006" key="5">
    <source>
        <dbReference type="Google" id="ProtNLM"/>
    </source>
</evidence>
<organism evidence="3 4">
    <name type="scientific">Mycoplasmopsis gallinacea</name>
    <dbReference type="NCBI Taxonomy" id="29556"/>
    <lineage>
        <taxon>Bacteria</taxon>
        <taxon>Bacillati</taxon>
        <taxon>Mycoplasmatota</taxon>
        <taxon>Mycoplasmoidales</taxon>
        <taxon>Metamycoplasmataceae</taxon>
        <taxon>Mycoplasmopsis</taxon>
    </lineage>
</organism>
<feature type="coiled-coil region" evidence="1">
    <location>
        <begin position="817"/>
        <end position="854"/>
    </location>
</feature>
<reference evidence="3 4" key="1">
    <citation type="submission" date="2019-01" db="EMBL/GenBank/DDBJ databases">
        <authorList>
            <consortium name="Pathogen Informatics"/>
        </authorList>
    </citation>
    <scope>NUCLEOTIDE SEQUENCE [LARGE SCALE GENOMIC DNA]</scope>
    <source>
        <strain evidence="3 4">NCTC10183</strain>
    </source>
</reference>
<keyword evidence="2" id="KW-0732">Signal</keyword>
<feature type="chain" id="PRO_5019454296" description="ECM-binding protein homolog" evidence="2">
    <location>
        <begin position="22"/>
        <end position="3053"/>
    </location>
</feature>
<name>A0A449A277_9BACT</name>
<evidence type="ECO:0000256" key="2">
    <source>
        <dbReference type="SAM" id="SignalP"/>
    </source>
</evidence>
<feature type="coiled-coil region" evidence="1">
    <location>
        <begin position="1886"/>
        <end position="1913"/>
    </location>
</feature>
<evidence type="ECO:0000313" key="4">
    <source>
        <dbReference type="Proteomes" id="UP000290568"/>
    </source>
</evidence>
<gene>
    <name evidence="3" type="ORF">NCTC10183_00085</name>
</gene>
<feature type="signal peptide" evidence="2">
    <location>
        <begin position="1"/>
        <end position="21"/>
    </location>
</feature>
<dbReference type="EMBL" id="LR214950">
    <property type="protein sequence ID" value="VEU58329.1"/>
    <property type="molecule type" value="Genomic_DNA"/>
</dbReference>
<feature type="coiled-coil region" evidence="1">
    <location>
        <begin position="245"/>
        <end position="283"/>
    </location>
</feature>
<feature type="coiled-coil region" evidence="1">
    <location>
        <begin position="665"/>
        <end position="709"/>
    </location>
</feature>
<keyword evidence="4" id="KW-1185">Reference proteome</keyword>
<dbReference type="PANTHER" id="PTHR45615">
    <property type="entry name" value="MYOSIN HEAVY CHAIN, NON-MUSCLE"/>
    <property type="match status" value="1"/>
</dbReference>
<keyword evidence="1" id="KW-0175">Coiled coil</keyword>
<dbReference type="PANTHER" id="PTHR45615:SF80">
    <property type="entry name" value="GRIP DOMAIN-CONTAINING PROTEIN"/>
    <property type="match status" value="1"/>
</dbReference>
<proteinExistence type="predicted"/>